<dbReference type="GO" id="GO:0000155">
    <property type="term" value="F:phosphorelay sensor kinase activity"/>
    <property type="evidence" value="ECO:0007669"/>
    <property type="project" value="InterPro"/>
</dbReference>
<dbReference type="PROSITE" id="PS50109">
    <property type="entry name" value="HIS_KIN"/>
    <property type="match status" value="1"/>
</dbReference>
<keyword evidence="2" id="KW-0418">Kinase</keyword>
<feature type="non-terminal residue" evidence="6">
    <location>
        <position position="1"/>
    </location>
</feature>
<dbReference type="InterPro" id="IPR000014">
    <property type="entry name" value="PAS"/>
</dbReference>
<comment type="caution">
    <text evidence="6">The sequence shown here is derived from an EMBL/GenBank/DDBJ whole genome shotgun (WGS) entry which is preliminary data.</text>
</comment>
<dbReference type="InterPro" id="IPR003594">
    <property type="entry name" value="HATPase_dom"/>
</dbReference>
<dbReference type="InterPro" id="IPR036890">
    <property type="entry name" value="HATPase_C_sf"/>
</dbReference>
<keyword evidence="1" id="KW-0808">Transferase</keyword>
<dbReference type="Gene3D" id="3.30.565.10">
    <property type="entry name" value="Histidine kinase-like ATPase, C-terminal domain"/>
    <property type="match status" value="1"/>
</dbReference>
<reference evidence="6" key="1">
    <citation type="journal article" date="2015" name="Nature">
        <title>Complex archaea that bridge the gap between prokaryotes and eukaryotes.</title>
        <authorList>
            <person name="Spang A."/>
            <person name="Saw J.H."/>
            <person name="Jorgensen S.L."/>
            <person name="Zaremba-Niedzwiedzka K."/>
            <person name="Martijn J."/>
            <person name="Lind A.E."/>
            <person name="van Eijk R."/>
            <person name="Schleper C."/>
            <person name="Guy L."/>
            <person name="Ettema T.J."/>
        </authorList>
    </citation>
    <scope>NUCLEOTIDE SEQUENCE</scope>
</reference>
<dbReference type="PANTHER" id="PTHR24421">
    <property type="entry name" value="NITRATE/NITRITE SENSOR PROTEIN NARX-RELATED"/>
    <property type="match status" value="1"/>
</dbReference>
<dbReference type="AlphaFoldDB" id="A0A0F9FHV0"/>
<dbReference type="Gene3D" id="3.30.450.20">
    <property type="entry name" value="PAS domain"/>
    <property type="match status" value="1"/>
</dbReference>
<dbReference type="Pfam" id="PF07730">
    <property type="entry name" value="HisKA_3"/>
    <property type="match status" value="1"/>
</dbReference>
<dbReference type="GO" id="GO:0046983">
    <property type="term" value="F:protein dimerization activity"/>
    <property type="evidence" value="ECO:0007669"/>
    <property type="project" value="InterPro"/>
</dbReference>
<evidence type="ECO:0000256" key="1">
    <source>
        <dbReference type="ARBA" id="ARBA00022679"/>
    </source>
</evidence>
<protein>
    <recommendedName>
        <fullName evidence="7">PAS domain-containing protein</fullName>
    </recommendedName>
</protein>
<sequence>AIAGLFTVIVVLGGVSLFIKITNPMISKLETRTVELETMTGEMRREIEDRKLAEKTLEESEEKYRNLFEHANDSIFIVEPSTRHFLDANENAAKELGYTHEELLKLTIDDIGAPIPDQQREDIIRELLNAGSITFEHTHLRKDKTEMPVEISSRVIEYGDQKVFQSIVRDITERKRIEDALSWEADVNNALSELSRTLISQSSIEEISFQILEVSKNLTTSAFGYAGYLDPETGYLVCPTMTRDIWESCQMKEKDIVFKKFYGLWGWVLQNQKALLTNAPSKDPRSTGIPEGHVPIRRFLSAPTLFGDNIVGQIAIANPVKDYEERDLKLIERIADIYAIAINRKWAEDELKKAHDNLESRVEERTSDLKKSNVHLKQEIAERNRMENALRKSQMQLRKMAARIQEVQEKERKHLAQELHDRVGQNLTALNLDLNIIRNQLSDESRFKTADRLEDSMDLVEETTMHIRNVMAELRPQVLDDYGLLAALRWYGELFSERTQIPVNVSGKEPSTRLSLIVETIFFRIAQEALTNVAKHAGATLATVTLESVEDHLRLIVEDNGRGFNVANLDRSKEPAGWGLTTMKERAASMDGSVRIESESGKGTKIVTEFRI</sequence>
<dbReference type="GO" id="GO:0016020">
    <property type="term" value="C:membrane"/>
    <property type="evidence" value="ECO:0007669"/>
    <property type="project" value="InterPro"/>
</dbReference>
<dbReference type="InterPro" id="IPR029016">
    <property type="entry name" value="GAF-like_dom_sf"/>
</dbReference>
<feature type="domain" description="PAS" evidence="5">
    <location>
        <begin position="60"/>
        <end position="131"/>
    </location>
</feature>
<evidence type="ECO:0000256" key="2">
    <source>
        <dbReference type="ARBA" id="ARBA00022777"/>
    </source>
</evidence>
<evidence type="ECO:0008006" key="7">
    <source>
        <dbReference type="Google" id="ProtNLM"/>
    </source>
</evidence>
<dbReference type="CDD" id="cd00130">
    <property type="entry name" value="PAS"/>
    <property type="match status" value="1"/>
</dbReference>
<evidence type="ECO:0000256" key="3">
    <source>
        <dbReference type="SAM" id="Coils"/>
    </source>
</evidence>
<feature type="domain" description="Histidine kinase" evidence="4">
    <location>
        <begin position="524"/>
        <end position="612"/>
    </location>
</feature>
<organism evidence="6">
    <name type="scientific">marine sediment metagenome</name>
    <dbReference type="NCBI Taxonomy" id="412755"/>
    <lineage>
        <taxon>unclassified sequences</taxon>
        <taxon>metagenomes</taxon>
        <taxon>ecological metagenomes</taxon>
    </lineage>
</organism>
<dbReference type="InterPro" id="IPR003018">
    <property type="entry name" value="GAF"/>
</dbReference>
<dbReference type="InterPro" id="IPR005467">
    <property type="entry name" value="His_kinase_dom"/>
</dbReference>
<dbReference type="SUPFAM" id="SSF55785">
    <property type="entry name" value="PYP-like sensor domain (PAS domain)"/>
    <property type="match status" value="1"/>
</dbReference>
<dbReference type="Pfam" id="PF13426">
    <property type="entry name" value="PAS_9"/>
    <property type="match status" value="1"/>
</dbReference>
<dbReference type="InterPro" id="IPR050482">
    <property type="entry name" value="Sensor_HK_TwoCompSys"/>
</dbReference>
<dbReference type="SUPFAM" id="SSF55874">
    <property type="entry name" value="ATPase domain of HSP90 chaperone/DNA topoisomerase II/histidine kinase"/>
    <property type="match status" value="1"/>
</dbReference>
<dbReference type="SUPFAM" id="SSF55781">
    <property type="entry name" value="GAF domain-like"/>
    <property type="match status" value="1"/>
</dbReference>
<evidence type="ECO:0000313" key="6">
    <source>
        <dbReference type="EMBL" id="KKL85823.1"/>
    </source>
</evidence>
<keyword evidence="3" id="KW-0175">Coiled coil</keyword>
<dbReference type="InterPro" id="IPR011712">
    <property type="entry name" value="Sig_transdc_His_kin_sub3_dim/P"/>
</dbReference>
<gene>
    <name evidence="6" type="ORF">LCGC14_1950890</name>
</gene>
<dbReference type="SMART" id="SM00091">
    <property type="entry name" value="PAS"/>
    <property type="match status" value="1"/>
</dbReference>
<dbReference type="InterPro" id="IPR035965">
    <property type="entry name" value="PAS-like_dom_sf"/>
</dbReference>
<dbReference type="EMBL" id="LAZR01021294">
    <property type="protein sequence ID" value="KKL85823.1"/>
    <property type="molecule type" value="Genomic_DNA"/>
</dbReference>
<dbReference type="CDD" id="cd16917">
    <property type="entry name" value="HATPase_UhpB-NarQ-NarX-like"/>
    <property type="match status" value="1"/>
</dbReference>
<dbReference type="Gene3D" id="1.20.5.1930">
    <property type="match status" value="1"/>
</dbReference>
<dbReference type="PANTHER" id="PTHR24421:SF58">
    <property type="entry name" value="SIGNAL TRANSDUCTION HISTIDINE-PROTEIN KINASE_PHOSPHATASE UHPB"/>
    <property type="match status" value="1"/>
</dbReference>
<dbReference type="Pfam" id="PF13185">
    <property type="entry name" value="GAF_2"/>
    <property type="match status" value="1"/>
</dbReference>
<feature type="coiled-coil region" evidence="3">
    <location>
        <begin position="348"/>
        <end position="417"/>
    </location>
</feature>
<accession>A0A0F9FHV0</accession>
<proteinExistence type="predicted"/>
<dbReference type="Gene3D" id="3.30.450.40">
    <property type="match status" value="1"/>
</dbReference>
<dbReference type="PROSITE" id="PS50112">
    <property type="entry name" value="PAS"/>
    <property type="match status" value="1"/>
</dbReference>
<name>A0A0F9FHV0_9ZZZZ</name>
<dbReference type="SMART" id="SM00065">
    <property type="entry name" value="GAF"/>
    <property type="match status" value="1"/>
</dbReference>
<dbReference type="NCBIfam" id="TIGR00229">
    <property type="entry name" value="sensory_box"/>
    <property type="match status" value="1"/>
</dbReference>
<feature type="coiled-coil region" evidence="3">
    <location>
        <begin position="43"/>
        <end position="70"/>
    </location>
</feature>
<evidence type="ECO:0000259" key="5">
    <source>
        <dbReference type="PROSITE" id="PS50112"/>
    </source>
</evidence>
<dbReference type="Pfam" id="PF02518">
    <property type="entry name" value="HATPase_c"/>
    <property type="match status" value="1"/>
</dbReference>
<evidence type="ECO:0000259" key="4">
    <source>
        <dbReference type="PROSITE" id="PS50109"/>
    </source>
</evidence>